<feature type="compositionally biased region" description="Low complexity" evidence="8">
    <location>
        <begin position="340"/>
        <end position="374"/>
    </location>
</feature>
<dbReference type="Gene3D" id="2.40.70.10">
    <property type="entry name" value="Acid Proteases"/>
    <property type="match status" value="1"/>
</dbReference>
<dbReference type="FunFam" id="3.30.70.270:FF:000020">
    <property type="entry name" value="Transposon Tf2-6 polyprotein-like Protein"/>
    <property type="match status" value="1"/>
</dbReference>
<evidence type="ECO:0000256" key="1">
    <source>
        <dbReference type="ARBA" id="ARBA00012493"/>
    </source>
</evidence>
<dbReference type="InterPro" id="IPR005162">
    <property type="entry name" value="Retrotrans_gag_dom"/>
</dbReference>
<feature type="region of interest" description="Disordered" evidence="8">
    <location>
        <begin position="1956"/>
        <end position="1980"/>
    </location>
</feature>
<evidence type="ECO:0000256" key="5">
    <source>
        <dbReference type="ARBA" id="ARBA00022759"/>
    </source>
</evidence>
<dbReference type="Gene3D" id="3.10.20.370">
    <property type="match status" value="1"/>
</dbReference>
<dbReference type="Gene3D" id="3.10.10.10">
    <property type="entry name" value="HIV Type 1 Reverse Transcriptase, subunit A, domain 1"/>
    <property type="match status" value="2"/>
</dbReference>
<dbReference type="EC" id="2.7.7.49" evidence="1"/>
<feature type="compositionally biased region" description="Low complexity" evidence="8">
    <location>
        <begin position="1961"/>
        <end position="1977"/>
    </location>
</feature>
<evidence type="ECO:0000256" key="7">
    <source>
        <dbReference type="ARBA" id="ARBA00022918"/>
    </source>
</evidence>
<dbReference type="Pfam" id="PF03732">
    <property type="entry name" value="Retrotrans_gag"/>
    <property type="match status" value="2"/>
</dbReference>
<proteinExistence type="predicted"/>
<dbReference type="GO" id="GO:0003964">
    <property type="term" value="F:RNA-directed DNA polymerase activity"/>
    <property type="evidence" value="ECO:0007669"/>
    <property type="project" value="UniProtKB-KW"/>
</dbReference>
<organism evidence="10">
    <name type="scientific">Tanacetum cinerariifolium</name>
    <name type="common">Dalmatian daisy</name>
    <name type="synonym">Chrysanthemum cinerariifolium</name>
    <dbReference type="NCBI Taxonomy" id="118510"/>
    <lineage>
        <taxon>Eukaryota</taxon>
        <taxon>Viridiplantae</taxon>
        <taxon>Streptophyta</taxon>
        <taxon>Embryophyta</taxon>
        <taxon>Tracheophyta</taxon>
        <taxon>Spermatophyta</taxon>
        <taxon>Magnoliopsida</taxon>
        <taxon>eudicotyledons</taxon>
        <taxon>Gunneridae</taxon>
        <taxon>Pentapetalae</taxon>
        <taxon>asterids</taxon>
        <taxon>campanulids</taxon>
        <taxon>Asterales</taxon>
        <taxon>Asteraceae</taxon>
        <taxon>Asteroideae</taxon>
        <taxon>Anthemideae</taxon>
        <taxon>Anthemidinae</taxon>
        <taxon>Tanacetum</taxon>
    </lineage>
</organism>
<dbReference type="GO" id="GO:0003676">
    <property type="term" value="F:nucleic acid binding"/>
    <property type="evidence" value="ECO:0007669"/>
    <property type="project" value="InterPro"/>
</dbReference>
<sequence length="2898" mass="333671">MRTRRSYFPTNVTIPRRRRKQISNIVEPEIRTIVEMADNRTMAQMLQAPIEGYEDAIVVLPINANNFELKHTLINLVQINQFTGRQDPHNHLRFFNKVTSTFRHPEVPNTTIKLLLFPFSLEGESRTWLDKEPPHSILTWEDLVSKFINQFFPPSKTTYLRNEIINFLQKPNETFNEAWERFKNLLRQCPYHGFSELHQLDTFYNALNPNDQDALHSAAGGNFLDKIPRDGLSIIESKSKVRYLRSRVTDSRVSTNAPLPSSSPSNSFDLQQIAASLEDKLDIRMSRFEKSLNDMKAFVTPSSPIKAVEEMCVTCRANHSYNHCPLTRNRHPNLSSQIRPPGFNKPNQQNNQNNQNRYQGNNFNPNHNQNHGNNQGVVYQNPPQQALTYQAPIPQNSVTNNKFEAYTKANDANMNNLQLKFDNFQRHQQDFQKSFEKKQDDFQNMMMSFMQNLHNNQASSLSSLPSNSIPNPRNEAKAIPTRSGISYDRPPIPPLVMDKEPEATKDTELLSIENIQPPLVQVHEKDKEPIDKPFVVLKTKTNLPYPSRLAKEKLCEKDDILAAKYMEIFRDLHFELSFADALVHMHKFAPMFKKLLNNKDKLIELTKTPLNENCFAVVLKKLPEKLGDPGRFLIPCDFSKLLTLNDTKMVLELADRTISKPTDVAENVFVKVGKFYFLADFVVLDFIADPRVPLILGRPFLSTAHAHIDVYEGEIILRHDEQSLTLKCGDTPSFSYNNFESLNKVDLIDATCKEYSQEVLGFFDVVSSGNPTPYYDPIVSNSSPTLTPFDESDFLLLEEADAFIAIDDEPISPEINATYYDPDGDILILEALLNSDPLPPLPNQKDYFPRLHKDLKVIEPKENKSSNDEPPEVELKELPPHLEYAFLGDNNKWPVIISKDLSVDEKTALIKVLKSWKQAIAWKLIDIKGIDPEFCSYKILLEEDYEPKVKSQRRVNPKIHDGIKKEVEKLLNAGLIYPISDSPWVSPVHCVPKKGGMTVVTNDENELVPTRLVTGWRVCIDYQKLNEATRKDHFHLLFMDQMLERLAGNEYYCFLNGFSGYFQIPIDPKDQEKTTFSCPYETFAYKRMPFGLCNAPGTFQRCMMAIFHDMIEQTMKVFMDDFLVFGNSFSTCLTNLEKMLKRCEDTKLSLNWEKSHFMVKECIVLGHKISKKGIEADKAKIEPFELMYDASDFAVGAVLGQRIKKHFRLIHYASKMMTEVDSNYTNTKKEMLAVVYAFEKFRSYLIMNKSIVYTDHSALKYLFAKKDAKARLLRWILLLQEFNFKVINTKGAENYAADHLSRLENPYENVFNPKEINEFFPLETISKLSHHDQNTSSQALFWDDPFLFKTCADQVIWRCVAGQETVDILTACHSGPTGGHYGANYTAKKLFDSEFYWPTIYKDAFELVKNFDSCQRQGKISQRDEMPQNAIQVCEIFDVWGIDFMGPFLNSKENKYILVAVDYLSKWVEAKALPTNDARVVVKFLKSLFSRFGTPKAIISDRGTNFCNDQFAKVMSKYGVTHRLSTAYHPQTSDQVEVTNHGLKRILERTVGENRASWTDKLNDALWAFRKAFKTPIGCTPYRLVYGNSCHLPIELEHKAYWALKNANFDLKTTGDHRKLQLNELHEIRHQAYENSLIYKEKTKKPHDSKIKIRIFNVGDQLSFPRLYALEEKKQIFVADKMRTSISFSFRRPILGGVESQQHDHLSVLLDSVILSNMEDRWFWDLNGNGVFRVKDVQTLLDEAFLPKMEVPTRWIKSIPIKSNPEIRTIVEMADNRTMTQMLQAPIEGYEDAIVVPPINANNFELKQTLINLVQINQFTRRKDPHNHLRFFNKVTSTFRHPEVPNTTIKLLLFSFSLEGKARTWLDKEPPHSILTWEDLVLKFINQFFSPSKTTYLRNEIINFFQKPNETFNEAWECFKTLLRQCPHHGGNFLDKIPRDGLSIIESKSKVRYSRSRVTDSRVSTNAPLSSSSPSNSFDHQQIAASLEDKLDIRMSRFEKSLNDMKAFVTPSAPIKAVEEIHQQDFQKSFEKKQDDFQNMMMSFMQNLHNNKALSSSSLPSNTIPNPRNEAKAITTRIDFIADPRVPLILGRPFLSIAHALIDVYEGEIILRHDEQSLTLKCGDTPSFSYNNFESLNKVDLIDATCEEYSQEVLVFFDVVASGNPTPYYDSIVSNSSPTLTPFDESDFLLLEEADAFIAIDDEPISSKINATYYDPDGDILILEALLNSDPLPPLPNQKDYFPRIHKDLKVIELKENNSSNDEPPEVLKSQKQAIAWKLFDIKGIDPEFCSHKILLEEDYEPKVQSQRRVNPKIHGVIKKEVEKLPYAGLIYPISDSPWVSPVHCVPKKRGITVVTNDENKLVSTRLVTGWRVCIDYRKLNEATRKDHFHLLFMDQMLKRLAGNEYYYFLDGFSGYFQIPIDPKDQEKTTFACPYGTFAYKRMPFRLCNAPGTFQRCMMAIFHDMIEQTMKVFMDDFSVFDKAKIEVISKLPHPTTVKGIRSFLGHAGFYRRIIKDFSKISRPMTHLLEKNALFVFSDDCVQAFQTLKKKLTEAPILITPNWDRTFELMCDASNFAVEAVLGQRIKKHFRPIHYASKTMTEAELNYTTTEKEMLAVVYAFEKLCSYLIMNKIIVYTDHSVFKYLFAKKDAKVRLLRWILLLQEFDFKVIDTKGAENYAADHLSRQKVVDILTACHSGPTGGHYGANYTAKKLFDSGFYWPTIYKDAFELVKNFDSCQRQGKISQRDEMPQNTIQVCEIFDVWGIDFMGPFPNSKGNKYILVAFDYLSKWVEAKALPTNDARLVVKFLKSLFSQFGTSKAIISNRGSHFCNDQFDKVMSKYGVTHRLSTAYHPQTSGQVEVTNRGLKRILERTVRENRASWTDKLNDACGLLGRPLKTL</sequence>
<dbReference type="Pfam" id="PF00665">
    <property type="entry name" value="rve"/>
    <property type="match status" value="2"/>
</dbReference>
<dbReference type="EMBL" id="BKCJ010009437">
    <property type="protein sequence ID" value="GEU86961.1"/>
    <property type="molecule type" value="Genomic_DNA"/>
</dbReference>
<dbReference type="InterPro" id="IPR012337">
    <property type="entry name" value="RNaseH-like_sf"/>
</dbReference>
<evidence type="ECO:0000259" key="9">
    <source>
        <dbReference type="PROSITE" id="PS50994"/>
    </source>
</evidence>
<feature type="region of interest" description="Disordered" evidence="8">
    <location>
        <begin position="328"/>
        <end position="374"/>
    </location>
</feature>
<keyword evidence="6" id="KW-0378">Hydrolase</keyword>
<dbReference type="InterPro" id="IPR041373">
    <property type="entry name" value="RT_RNaseH"/>
</dbReference>
<dbReference type="FunFam" id="3.30.420.10:FF:000032">
    <property type="entry name" value="Retrovirus-related Pol polyprotein from transposon 297-like Protein"/>
    <property type="match status" value="2"/>
</dbReference>
<dbReference type="CDD" id="cd00303">
    <property type="entry name" value="retropepsin_like"/>
    <property type="match status" value="1"/>
</dbReference>
<evidence type="ECO:0000256" key="8">
    <source>
        <dbReference type="SAM" id="MobiDB-lite"/>
    </source>
</evidence>
<dbReference type="CDD" id="cd09274">
    <property type="entry name" value="RNase_HI_RT_Ty3"/>
    <property type="match status" value="2"/>
</dbReference>
<dbReference type="InterPro" id="IPR050951">
    <property type="entry name" value="Retrovirus_Pol_polyprotein"/>
</dbReference>
<dbReference type="GO" id="GO:0015074">
    <property type="term" value="P:DNA integration"/>
    <property type="evidence" value="ECO:0007669"/>
    <property type="project" value="InterPro"/>
</dbReference>
<dbReference type="InterPro" id="IPR000477">
    <property type="entry name" value="RT_dom"/>
</dbReference>
<dbReference type="InterPro" id="IPR043502">
    <property type="entry name" value="DNA/RNA_pol_sf"/>
</dbReference>
<dbReference type="GO" id="GO:0004519">
    <property type="term" value="F:endonuclease activity"/>
    <property type="evidence" value="ECO:0007669"/>
    <property type="project" value="UniProtKB-KW"/>
</dbReference>
<accession>A0A6L2NL14</accession>
<evidence type="ECO:0000256" key="4">
    <source>
        <dbReference type="ARBA" id="ARBA00022722"/>
    </source>
</evidence>
<keyword evidence="3" id="KW-0548">Nucleotidyltransferase</keyword>
<dbReference type="InterPro" id="IPR041588">
    <property type="entry name" value="Integrase_H2C2"/>
</dbReference>
<comment type="caution">
    <text evidence="10">The sequence shown here is derived from an EMBL/GenBank/DDBJ whole genome shotgun (WGS) entry which is preliminary data.</text>
</comment>
<keyword evidence="4" id="KW-0540">Nuclease</keyword>
<feature type="domain" description="Integrase catalytic" evidence="9">
    <location>
        <begin position="2745"/>
        <end position="2898"/>
    </location>
</feature>
<keyword evidence="7 10" id="KW-0695">RNA-directed DNA polymerase</keyword>
<evidence type="ECO:0000256" key="3">
    <source>
        <dbReference type="ARBA" id="ARBA00022695"/>
    </source>
</evidence>
<dbReference type="SUPFAM" id="SSF53098">
    <property type="entry name" value="Ribonuclease H-like"/>
    <property type="match status" value="2"/>
</dbReference>
<dbReference type="Gene3D" id="1.10.340.70">
    <property type="match status" value="2"/>
</dbReference>
<evidence type="ECO:0000256" key="6">
    <source>
        <dbReference type="ARBA" id="ARBA00022801"/>
    </source>
</evidence>
<keyword evidence="2" id="KW-0808">Transferase</keyword>
<dbReference type="Gene3D" id="3.30.70.270">
    <property type="match status" value="2"/>
</dbReference>
<name>A0A6L2NL14_TANCI</name>
<dbReference type="Pfam" id="PF17917">
    <property type="entry name" value="RT_RNaseH"/>
    <property type="match status" value="2"/>
</dbReference>
<dbReference type="GO" id="GO:0016787">
    <property type="term" value="F:hydrolase activity"/>
    <property type="evidence" value="ECO:0007669"/>
    <property type="project" value="UniProtKB-KW"/>
</dbReference>
<dbReference type="CDD" id="cd01647">
    <property type="entry name" value="RT_LTR"/>
    <property type="match status" value="2"/>
</dbReference>
<reference evidence="10" key="1">
    <citation type="journal article" date="2019" name="Sci. Rep.">
        <title>Draft genome of Tanacetum cinerariifolium, the natural source of mosquito coil.</title>
        <authorList>
            <person name="Yamashiro T."/>
            <person name="Shiraishi A."/>
            <person name="Satake H."/>
            <person name="Nakayama K."/>
        </authorList>
    </citation>
    <scope>NUCLEOTIDE SEQUENCE</scope>
</reference>
<dbReference type="InterPro" id="IPR021109">
    <property type="entry name" value="Peptidase_aspartic_dom_sf"/>
</dbReference>
<keyword evidence="5" id="KW-0255">Endonuclease</keyword>
<dbReference type="InterPro" id="IPR043128">
    <property type="entry name" value="Rev_trsase/Diguanyl_cyclase"/>
</dbReference>
<dbReference type="PANTHER" id="PTHR37984:SF5">
    <property type="entry name" value="PROTEIN NYNRIN-LIKE"/>
    <property type="match status" value="1"/>
</dbReference>
<gene>
    <name evidence="10" type="ORF">Tci_058939</name>
</gene>
<dbReference type="PROSITE" id="PS50994">
    <property type="entry name" value="INTEGRASE"/>
    <property type="match status" value="2"/>
</dbReference>
<evidence type="ECO:0000313" key="10">
    <source>
        <dbReference type="EMBL" id="GEU86961.1"/>
    </source>
</evidence>
<dbReference type="Pfam" id="PF00078">
    <property type="entry name" value="RVT_1"/>
    <property type="match status" value="2"/>
</dbReference>
<dbReference type="InterPro" id="IPR001584">
    <property type="entry name" value="Integrase_cat-core"/>
</dbReference>
<dbReference type="Gene3D" id="3.30.420.10">
    <property type="entry name" value="Ribonuclease H-like superfamily/Ribonuclease H"/>
    <property type="match status" value="2"/>
</dbReference>
<dbReference type="SUPFAM" id="SSF56672">
    <property type="entry name" value="DNA/RNA polymerases"/>
    <property type="match status" value="2"/>
</dbReference>
<feature type="domain" description="Integrase catalytic" evidence="9">
    <location>
        <begin position="1423"/>
        <end position="1589"/>
    </location>
</feature>
<dbReference type="Pfam" id="PF17921">
    <property type="entry name" value="Integrase_H2C2"/>
    <property type="match status" value="2"/>
</dbReference>
<protein>
    <recommendedName>
        <fullName evidence="1">RNA-directed DNA polymerase</fullName>
        <ecNumber evidence="1">2.7.7.49</ecNumber>
    </recommendedName>
</protein>
<feature type="region of interest" description="Disordered" evidence="8">
    <location>
        <begin position="475"/>
        <end position="498"/>
    </location>
</feature>
<dbReference type="InterPro" id="IPR036397">
    <property type="entry name" value="RNaseH_sf"/>
</dbReference>
<evidence type="ECO:0000256" key="2">
    <source>
        <dbReference type="ARBA" id="ARBA00022679"/>
    </source>
</evidence>
<dbReference type="PANTHER" id="PTHR37984">
    <property type="entry name" value="PROTEIN CBG26694"/>
    <property type="match status" value="1"/>
</dbReference>